<evidence type="ECO:0000313" key="3">
    <source>
        <dbReference type="Proteomes" id="UP000011115"/>
    </source>
</evidence>
<dbReference type="EnsemblPlants" id="PGSC0003DMT400007180">
    <property type="protein sequence ID" value="PGSC0003DMT400007180"/>
    <property type="gene ID" value="PGSC0003DMG400002776"/>
</dbReference>
<accession>M0ZSL4</accession>
<dbReference type="HOGENOM" id="CLU_2854068_0_0_1"/>
<reference evidence="2" key="2">
    <citation type="submission" date="2015-06" db="UniProtKB">
        <authorList>
            <consortium name="EnsemblPlants"/>
        </authorList>
    </citation>
    <scope>IDENTIFICATION</scope>
    <source>
        <strain evidence="2">DM1-3 516 R44</strain>
    </source>
</reference>
<keyword evidence="3" id="KW-1185">Reference proteome</keyword>
<feature type="region of interest" description="Disordered" evidence="1">
    <location>
        <begin position="1"/>
        <end position="29"/>
    </location>
</feature>
<name>M0ZSL4_SOLTU</name>
<dbReference type="AlphaFoldDB" id="M0ZSL4"/>
<evidence type="ECO:0000313" key="2">
    <source>
        <dbReference type="EnsemblPlants" id="PGSC0003DMT400007180"/>
    </source>
</evidence>
<proteinExistence type="predicted"/>
<reference evidence="3" key="1">
    <citation type="journal article" date="2011" name="Nature">
        <title>Genome sequence and analysis of the tuber crop potato.</title>
        <authorList>
            <consortium name="The Potato Genome Sequencing Consortium"/>
        </authorList>
    </citation>
    <scope>NUCLEOTIDE SEQUENCE [LARGE SCALE GENOMIC DNA]</scope>
    <source>
        <strain evidence="3">cv. DM1-3 516 R44</strain>
    </source>
</reference>
<feature type="compositionally biased region" description="Acidic residues" evidence="1">
    <location>
        <begin position="1"/>
        <end position="21"/>
    </location>
</feature>
<dbReference type="ExpressionAtlas" id="M0ZSL4">
    <property type="expression patterns" value="baseline and differential"/>
</dbReference>
<dbReference type="Proteomes" id="UP000011115">
    <property type="component" value="Unassembled WGS sequence"/>
</dbReference>
<sequence>MFFQAEEDDEADEADSDDADDKSDSKDEDTHVRIDKLFLTFKTMVASIFSSGSQSDSMYPFVFAG</sequence>
<dbReference type="Gramene" id="PGSC0003DMT400007180">
    <property type="protein sequence ID" value="PGSC0003DMT400007180"/>
    <property type="gene ID" value="PGSC0003DMG400002776"/>
</dbReference>
<organism evidence="2 3">
    <name type="scientific">Solanum tuberosum</name>
    <name type="common">Potato</name>
    <dbReference type="NCBI Taxonomy" id="4113"/>
    <lineage>
        <taxon>Eukaryota</taxon>
        <taxon>Viridiplantae</taxon>
        <taxon>Streptophyta</taxon>
        <taxon>Embryophyta</taxon>
        <taxon>Tracheophyta</taxon>
        <taxon>Spermatophyta</taxon>
        <taxon>Magnoliopsida</taxon>
        <taxon>eudicotyledons</taxon>
        <taxon>Gunneridae</taxon>
        <taxon>Pentapetalae</taxon>
        <taxon>asterids</taxon>
        <taxon>lamiids</taxon>
        <taxon>Solanales</taxon>
        <taxon>Solanaceae</taxon>
        <taxon>Solanoideae</taxon>
        <taxon>Solaneae</taxon>
        <taxon>Solanum</taxon>
    </lineage>
</organism>
<protein>
    <submittedName>
        <fullName evidence="2">Calreticulin</fullName>
    </submittedName>
</protein>
<evidence type="ECO:0000256" key="1">
    <source>
        <dbReference type="SAM" id="MobiDB-lite"/>
    </source>
</evidence>